<accession>A0ABP5Z3F9</accession>
<protein>
    <recommendedName>
        <fullName evidence="3">Secreted protein</fullName>
    </recommendedName>
</protein>
<gene>
    <name evidence="1" type="ORF">GCM10010276_33990</name>
</gene>
<name>A0ABP5Z3F9_STRLO</name>
<proteinExistence type="predicted"/>
<dbReference type="Proteomes" id="UP001501777">
    <property type="component" value="Unassembled WGS sequence"/>
</dbReference>
<comment type="caution">
    <text evidence="1">The sequence shown here is derived from an EMBL/GenBank/DDBJ whole genome shotgun (WGS) entry which is preliminary data.</text>
</comment>
<evidence type="ECO:0000313" key="1">
    <source>
        <dbReference type="EMBL" id="GAA2491722.1"/>
    </source>
</evidence>
<dbReference type="EMBL" id="BAAASG010000007">
    <property type="protein sequence ID" value="GAA2491722.1"/>
    <property type="molecule type" value="Genomic_DNA"/>
</dbReference>
<evidence type="ECO:0000313" key="2">
    <source>
        <dbReference type="Proteomes" id="UP001501777"/>
    </source>
</evidence>
<evidence type="ECO:0008006" key="3">
    <source>
        <dbReference type="Google" id="ProtNLM"/>
    </source>
</evidence>
<dbReference type="RefSeq" id="WP_344401090.1">
    <property type="nucleotide sequence ID" value="NZ_BAAASG010000007.1"/>
</dbReference>
<sequence>MPQESAGCVSGRKPALAFLVGLVLMLLAHAVACATHPAEGRSHAATVAASAVHEEAGTGGLKSTGEGADCAPTHGVDGHSHHGIACCDPADWPADTRVPAGALLLAFALTALLSLRHRVVGADTSGAPPGRGHTAAVPTSGGSHLLSLVCVSRT</sequence>
<keyword evidence="2" id="KW-1185">Reference proteome</keyword>
<organism evidence="1 2">
    <name type="scientific">Streptomyces longisporus</name>
    <dbReference type="NCBI Taxonomy" id="1948"/>
    <lineage>
        <taxon>Bacteria</taxon>
        <taxon>Bacillati</taxon>
        <taxon>Actinomycetota</taxon>
        <taxon>Actinomycetes</taxon>
        <taxon>Kitasatosporales</taxon>
        <taxon>Streptomycetaceae</taxon>
        <taxon>Streptomyces</taxon>
    </lineage>
</organism>
<reference evidence="2" key="1">
    <citation type="journal article" date="2019" name="Int. J. Syst. Evol. Microbiol.">
        <title>The Global Catalogue of Microorganisms (GCM) 10K type strain sequencing project: providing services to taxonomists for standard genome sequencing and annotation.</title>
        <authorList>
            <consortium name="The Broad Institute Genomics Platform"/>
            <consortium name="The Broad Institute Genome Sequencing Center for Infectious Disease"/>
            <person name="Wu L."/>
            <person name="Ma J."/>
        </authorList>
    </citation>
    <scope>NUCLEOTIDE SEQUENCE [LARGE SCALE GENOMIC DNA]</scope>
    <source>
        <strain evidence="2">JCM 4395</strain>
    </source>
</reference>